<proteinExistence type="predicted"/>
<reference evidence="1" key="1">
    <citation type="journal article" date="2023" name="Nat. Commun.">
        <title>Diploid and tetraploid genomes of Acorus and the evolution of monocots.</title>
        <authorList>
            <person name="Ma L."/>
            <person name="Liu K.W."/>
            <person name="Li Z."/>
            <person name="Hsiao Y.Y."/>
            <person name="Qi Y."/>
            <person name="Fu T."/>
            <person name="Tang G.D."/>
            <person name="Zhang D."/>
            <person name="Sun W.H."/>
            <person name="Liu D.K."/>
            <person name="Li Y."/>
            <person name="Chen G.Z."/>
            <person name="Liu X.D."/>
            <person name="Liao X.Y."/>
            <person name="Jiang Y.T."/>
            <person name="Yu X."/>
            <person name="Hao Y."/>
            <person name="Huang J."/>
            <person name="Zhao X.W."/>
            <person name="Ke S."/>
            <person name="Chen Y.Y."/>
            <person name="Wu W.L."/>
            <person name="Hsu J.L."/>
            <person name="Lin Y.F."/>
            <person name="Huang M.D."/>
            <person name="Li C.Y."/>
            <person name="Huang L."/>
            <person name="Wang Z.W."/>
            <person name="Zhao X."/>
            <person name="Zhong W.Y."/>
            <person name="Peng D.H."/>
            <person name="Ahmad S."/>
            <person name="Lan S."/>
            <person name="Zhang J.S."/>
            <person name="Tsai W.C."/>
            <person name="Van de Peer Y."/>
            <person name="Liu Z.J."/>
        </authorList>
    </citation>
    <scope>NUCLEOTIDE SEQUENCE</scope>
    <source>
        <strain evidence="1">CP</strain>
    </source>
</reference>
<dbReference type="AlphaFoldDB" id="A0AAV9BXU0"/>
<name>A0AAV9BXU0_ACOCL</name>
<evidence type="ECO:0000313" key="1">
    <source>
        <dbReference type="EMBL" id="KAK1281595.1"/>
    </source>
</evidence>
<organism evidence="1 2">
    <name type="scientific">Acorus calamus</name>
    <name type="common">Sweet flag</name>
    <dbReference type="NCBI Taxonomy" id="4465"/>
    <lineage>
        <taxon>Eukaryota</taxon>
        <taxon>Viridiplantae</taxon>
        <taxon>Streptophyta</taxon>
        <taxon>Embryophyta</taxon>
        <taxon>Tracheophyta</taxon>
        <taxon>Spermatophyta</taxon>
        <taxon>Magnoliopsida</taxon>
        <taxon>Liliopsida</taxon>
        <taxon>Acoraceae</taxon>
        <taxon>Acorus</taxon>
    </lineage>
</organism>
<dbReference type="PANTHER" id="PTHR35714">
    <property type="entry name" value="OS02G0715300 PROTEIN"/>
    <property type="match status" value="1"/>
</dbReference>
<dbReference type="EMBL" id="JAUJYO010000022">
    <property type="protein sequence ID" value="KAK1281595.1"/>
    <property type="molecule type" value="Genomic_DNA"/>
</dbReference>
<keyword evidence="2" id="KW-1185">Reference proteome</keyword>
<protein>
    <submittedName>
        <fullName evidence="1">Uncharacterized protein</fullName>
    </submittedName>
</protein>
<gene>
    <name evidence="1" type="ORF">QJS10_CPB22g01495</name>
</gene>
<sequence>MATIIENIQKKTTTFFPSRPMKEDLPISSMKEVAQPNFGLRRRLSSLSLHIQPLHSASSAWAFRRSKSMSSFGESAGDSLRRWWEWGWGWILSRKPYFTNDLEMNEEESHMLGCHNKGSWKHVFYKVRAEFRRLVRSEAATLPIKGEFRYDSFSYAQNFDDGKRRKSDE</sequence>
<reference evidence="1" key="2">
    <citation type="submission" date="2023-06" db="EMBL/GenBank/DDBJ databases">
        <authorList>
            <person name="Ma L."/>
            <person name="Liu K.-W."/>
            <person name="Li Z."/>
            <person name="Hsiao Y.-Y."/>
            <person name="Qi Y."/>
            <person name="Fu T."/>
            <person name="Tang G."/>
            <person name="Zhang D."/>
            <person name="Sun W.-H."/>
            <person name="Liu D.-K."/>
            <person name="Li Y."/>
            <person name="Chen G.-Z."/>
            <person name="Liu X.-D."/>
            <person name="Liao X.-Y."/>
            <person name="Jiang Y.-T."/>
            <person name="Yu X."/>
            <person name="Hao Y."/>
            <person name="Huang J."/>
            <person name="Zhao X.-W."/>
            <person name="Ke S."/>
            <person name="Chen Y.-Y."/>
            <person name="Wu W.-L."/>
            <person name="Hsu J.-L."/>
            <person name="Lin Y.-F."/>
            <person name="Huang M.-D."/>
            <person name="Li C.-Y."/>
            <person name="Huang L."/>
            <person name="Wang Z.-W."/>
            <person name="Zhao X."/>
            <person name="Zhong W.-Y."/>
            <person name="Peng D.-H."/>
            <person name="Ahmad S."/>
            <person name="Lan S."/>
            <person name="Zhang J.-S."/>
            <person name="Tsai W.-C."/>
            <person name="Van De Peer Y."/>
            <person name="Liu Z.-J."/>
        </authorList>
    </citation>
    <scope>NUCLEOTIDE SEQUENCE</scope>
    <source>
        <strain evidence="1">CP</strain>
        <tissue evidence="1">Leaves</tissue>
    </source>
</reference>
<dbReference type="Proteomes" id="UP001180020">
    <property type="component" value="Unassembled WGS sequence"/>
</dbReference>
<accession>A0AAV9BXU0</accession>
<comment type="caution">
    <text evidence="1">The sequence shown here is derived from an EMBL/GenBank/DDBJ whole genome shotgun (WGS) entry which is preliminary data.</text>
</comment>
<dbReference type="PANTHER" id="PTHR35714:SF1">
    <property type="entry name" value="OS02G0715300 PROTEIN"/>
    <property type="match status" value="1"/>
</dbReference>
<evidence type="ECO:0000313" key="2">
    <source>
        <dbReference type="Proteomes" id="UP001180020"/>
    </source>
</evidence>